<dbReference type="SUPFAM" id="SSF53335">
    <property type="entry name" value="S-adenosyl-L-methionine-dependent methyltransferases"/>
    <property type="match status" value="1"/>
</dbReference>
<dbReference type="AlphaFoldDB" id="A0A916U5F8"/>
<sequence length="504" mass="55463">MHLDTARITSLLQQAVGLQQQGKYGHAESLYLQVLQMDASNFDAMHLLGVLARQTGRSELALDLISRAIQINPNQAAAYCNAGAVLQDLQRPEEALASYDKALHIKPDYVLALNNRGNALRNLSRYEEALEDYRQAIALKPDYAEAYNNQGIVLHKLGRNEAAIAAYQHALRLNPAFADACNNLGIAQHALHDFEAAIATYSSLIQAYPAYADAWCNRGMALQKSQLFQQALENYDEALRLRPDFANAHLYRANSLRALGRTEEAKSAYLHAREQGADAEQVDYALAALGVIAAPASSPASYVKELFDQYAEHFDLHLLEGLQYRTPALLVDMLREGLKAPSLAGTLDIVDLGCGTGLCGTLLKPFSRKLIGVDLSPNMLQQAAARNVYDTLACAEINQFLSDKPESCDVVLAADVFVYVGDLAGIFAAARAALRSDGLFAFSVEESEQEEIVLRPSLRFAHSSAYLQRMAERHGFIIKKMDSRVIRQDDGADLYGFLVVLQRN</sequence>
<evidence type="ECO:0000256" key="2">
    <source>
        <dbReference type="ARBA" id="ARBA00022803"/>
    </source>
</evidence>
<name>A0A916U5F8_9BURK</name>
<evidence type="ECO:0000259" key="4">
    <source>
        <dbReference type="Pfam" id="PF08241"/>
    </source>
</evidence>
<comment type="caution">
    <text evidence="5">The sequence shown here is derived from an EMBL/GenBank/DDBJ whole genome shotgun (WGS) entry which is preliminary data.</text>
</comment>
<feature type="repeat" description="TPR" evidence="3">
    <location>
        <begin position="144"/>
        <end position="177"/>
    </location>
</feature>
<feature type="repeat" description="TPR" evidence="3">
    <location>
        <begin position="110"/>
        <end position="143"/>
    </location>
</feature>
<dbReference type="Pfam" id="PF08241">
    <property type="entry name" value="Methyltransf_11"/>
    <property type="match status" value="1"/>
</dbReference>
<dbReference type="PANTHER" id="PTHR44943:SF8">
    <property type="entry name" value="TPR REPEAT-CONTAINING PROTEIN MJ0263"/>
    <property type="match status" value="1"/>
</dbReference>
<dbReference type="SMART" id="SM00028">
    <property type="entry name" value="TPR"/>
    <property type="match status" value="8"/>
</dbReference>
<organism evidence="5 6">
    <name type="scientific">Undibacterium terreum</name>
    <dbReference type="NCBI Taxonomy" id="1224302"/>
    <lineage>
        <taxon>Bacteria</taxon>
        <taxon>Pseudomonadati</taxon>
        <taxon>Pseudomonadota</taxon>
        <taxon>Betaproteobacteria</taxon>
        <taxon>Burkholderiales</taxon>
        <taxon>Oxalobacteraceae</taxon>
        <taxon>Undibacterium</taxon>
    </lineage>
</organism>
<accession>A0A916U5F8</accession>
<dbReference type="PROSITE" id="PS50293">
    <property type="entry name" value="TPR_REGION"/>
    <property type="match status" value="4"/>
</dbReference>
<dbReference type="InterPro" id="IPR013216">
    <property type="entry name" value="Methyltransf_11"/>
</dbReference>
<gene>
    <name evidence="5" type="ORF">GCM10011396_03280</name>
</gene>
<dbReference type="SUPFAM" id="SSF48452">
    <property type="entry name" value="TPR-like"/>
    <property type="match status" value="1"/>
</dbReference>
<protein>
    <recommendedName>
        <fullName evidence="4">Methyltransferase type 11 domain-containing protein</fullName>
    </recommendedName>
</protein>
<feature type="domain" description="Methyltransferase type 11" evidence="4">
    <location>
        <begin position="350"/>
        <end position="442"/>
    </location>
</feature>
<reference evidence="5" key="1">
    <citation type="journal article" date="2014" name="Int. J. Syst. Evol. Microbiol.">
        <title>Complete genome sequence of Corynebacterium casei LMG S-19264T (=DSM 44701T), isolated from a smear-ripened cheese.</title>
        <authorList>
            <consortium name="US DOE Joint Genome Institute (JGI-PGF)"/>
            <person name="Walter F."/>
            <person name="Albersmeier A."/>
            <person name="Kalinowski J."/>
            <person name="Ruckert C."/>
        </authorList>
    </citation>
    <scope>NUCLEOTIDE SEQUENCE</scope>
    <source>
        <strain evidence="5">CGMCC 1.10998</strain>
    </source>
</reference>
<evidence type="ECO:0000256" key="3">
    <source>
        <dbReference type="PROSITE-ProRule" id="PRU00339"/>
    </source>
</evidence>
<keyword evidence="2 3" id="KW-0802">TPR repeat</keyword>
<evidence type="ECO:0000313" key="5">
    <source>
        <dbReference type="EMBL" id="GGC59740.1"/>
    </source>
</evidence>
<dbReference type="Pfam" id="PF13181">
    <property type="entry name" value="TPR_8"/>
    <property type="match status" value="1"/>
</dbReference>
<dbReference type="Pfam" id="PF13432">
    <property type="entry name" value="TPR_16"/>
    <property type="match status" value="1"/>
</dbReference>
<keyword evidence="6" id="KW-1185">Reference proteome</keyword>
<dbReference type="PROSITE" id="PS50005">
    <property type="entry name" value="TPR"/>
    <property type="match status" value="5"/>
</dbReference>
<feature type="repeat" description="TPR" evidence="3">
    <location>
        <begin position="212"/>
        <end position="245"/>
    </location>
</feature>
<dbReference type="Gene3D" id="1.25.40.10">
    <property type="entry name" value="Tetratricopeptide repeat domain"/>
    <property type="match status" value="4"/>
</dbReference>
<dbReference type="EMBL" id="BMED01000001">
    <property type="protein sequence ID" value="GGC59740.1"/>
    <property type="molecule type" value="Genomic_DNA"/>
</dbReference>
<evidence type="ECO:0000256" key="1">
    <source>
        <dbReference type="ARBA" id="ARBA00022737"/>
    </source>
</evidence>
<dbReference type="CDD" id="cd02440">
    <property type="entry name" value="AdoMet_MTases"/>
    <property type="match status" value="1"/>
</dbReference>
<reference evidence="5" key="2">
    <citation type="submission" date="2020-09" db="EMBL/GenBank/DDBJ databases">
        <authorList>
            <person name="Sun Q."/>
            <person name="Zhou Y."/>
        </authorList>
    </citation>
    <scope>NUCLEOTIDE SEQUENCE</scope>
    <source>
        <strain evidence="5">CGMCC 1.10998</strain>
    </source>
</reference>
<dbReference type="InterPro" id="IPR011990">
    <property type="entry name" value="TPR-like_helical_dom_sf"/>
</dbReference>
<dbReference type="InterPro" id="IPR029063">
    <property type="entry name" value="SAM-dependent_MTases_sf"/>
</dbReference>
<keyword evidence="1" id="KW-0677">Repeat</keyword>
<dbReference type="GO" id="GO:0008757">
    <property type="term" value="F:S-adenosylmethionine-dependent methyltransferase activity"/>
    <property type="evidence" value="ECO:0007669"/>
    <property type="project" value="InterPro"/>
</dbReference>
<dbReference type="Gene3D" id="3.40.50.150">
    <property type="entry name" value="Vaccinia Virus protein VP39"/>
    <property type="match status" value="1"/>
</dbReference>
<dbReference type="InterPro" id="IPR019734">
    <property type="entry name" value="TPR_rpt"/>
</dbReference>
<proteinExistence type="predicted"/>
<dbReference type="Pfam" id="PF00515">
    <property type="entry name" value="TPR_1"/>
    <property type="match status" value="2"/>
</dbReference>
<evidence type="ECO:0000313" key="6">
    <source>
        <dbReference type="Proteomes" id="UP000637423"/>
    </source>
</evidence>
<feature type="repeat" description="TPR" evidence="3">
    <location>
        <begin position="76"/>
        <end position="109"/>
    </location>
</feature>
<feature type="repeat" description="TPR" evidence="3">
    <location>
        <begin position="42"/>
        <end position="75"/>
    </location>
</feature>
<dbReference type="Pfam" id="PF13414">
    <property type="entry name" value="TPR_11"/>
    <property type="match status" value="1"/>
</dbReference>
<dbReference type="InterPro" id="IPR051685">
    <property type="entry name" value="Ycf3/AcsC/BcsC/TPR_MFPF"/>
</dbReference>
<dbReference type="Proteomes" id="UP000637423">
    <property type="component" value="Unassembled WGS sequence"/>
</dbReference>
<dbReference type="PANTHER" id="PTHR44943">
    <property type="entry name" value="CELLULOSE SYNTHASE OPERON PROTEIN C"/>
    <property type="match status" value="1"/>
</dbReference>